<sequence length="53" mass="5874">MSWLGDIVGQLIGEAIVELFKGKRGKRRPAGRGGPSEAILRQGRRKRTKKSAR</sequence>
<dbReference type="Proteomes" id="UP001427805">
    <property type="component" value="Unassembled WGS sequence"/>
</dbReference>
<feature type="region of interest" description="Disordered" evidence="1">
    <location>
        <begin position="23"/>
        <end position="53"/>
    </location>
</feature>
<feature type="compositionally biased region" description="Basic residues" evidence="1">
    <location>
        <begin position="42"/>
        <end position="53"/>
    </location>
</feature>
<gene>
    <name evidence="2" type="ORF">TPR58_19830</name>
</gene>
<protein>
    <submittedName>
        <fullName evidence="2">Uncharacterized protein</fullName>
    </submittedName>
</protein>
<evidence type="ECO:0000313" key="2">
    <source>
        <dbReference type="EMBL" id="MEN3749435.1"/>
    </source>
</evidence>
<dbReference type="EMBL" id="JBDIZK010000013">
    <property type="protein sequence ID" value="MEN3749435.1"/>
    <property type="molecule type" value="Genomic_DNA"/>
</dbReference>
<name>A0ABV0BD15_9SPHN</name>
<evidence type="ECO:0000313" key="3">
    <source>
        <dbReference type="Proteomes" id="UP001427805"/>
    </source>
</evidence>
<dbReference type="RefSeq" id="WP_346248479.1">
    <property type="nucleotide sequence ID" value="NZ_JBDIZK010000013.1"/>
</dbReference>
<keyword evidence="3" id="KW-1185">Reference proteome</keyword>
<proteinExistence type="predicted"/>
<reference evidence="2 3" key="1">
    <citation type="submission" date="2024-05" db="EMBL/GenBank/DDBJ databases">
        <title>Sphingomonas sp. HF-S3 16S ribosomal RNA gene Genome sequencing and assembly.</title>
        <authorList>
            <person name="Lee H."/>
        </authorList>
    </citation>
    <scope>NUCLEOTIDE SEQUENCE [LARGE SCALE GENOMIC DNA]</scope>
    <source>
        <strain evidence="2 3">HF-S3</strain>
    </source>
</reference>
<evidence type="ECO:0000256" key="1">
    <source>
        <dbReference type="SAM" id="MobiDB-lite"/>
    </source>
</evidence>
<organism evidence="2 3">
    <name type="scientific">Sphingomonas rustica</name>
    <dbReference type="NCBI Taxonomy" id="3103142"/>
    <lineage>
        <taxon>Bacteria</taxon>
        <taxon>Pseudomonadati</taxon>
        <taxon>Pseudomonadota</taxon>
        <taxon>Alphaproteobacteria</taxon>
        <taxon>Sphingomonadales</taxon>
        <taxon>Sphingomonadaceae</taxon>
        <taxon>Sphingomonas</taxon>
    </lineage>
</organism>
<accession>A0ABV0BD15</accession>
<comment type="caution">
    <text evidence="2">The sequence shown here is derived from an EMBL/GenBank/DDBJ whole genome shotgun (WGS) entry which is preliminary data.</text>
</comment>